<evidence type="ECO:0000256" key="1">
    <source>
        <dbReference type="SAM" id="Phobius"/>
    </source>
</evidence>
<dbReference type="AlphaFoldDB" id="A0A5N6ZM95"/>
<feature type="transmembrane region" description="Helical" evidence="1">
    <location>
        <begin position="30"/>
        <end position="51"/>
    </location>
</feature>
<keyword evidence="1" id="KW-1133">Transmembrane helix</keyword>
<organism evidence="2 3">
    <name type="scientific">Aspergillus caelatus</name>
    <dbReference type="NCBI Taxonomy" id="61420"/>
    <lineage>
        <taxon>Eukaryota</taxon>
        <taxon>Fungi</taxon>
        <taxon>Dikarya</taxon>
        <taxon>Ascomycota</taxon>
        <taxon>Pezizomycotina</taxon>
        <taxon>Eurotiomycetes</taxon>
        <taxon>Eurotiomycetidae</taxon>
        <taxon>Eurotiales</taxon>
        <taxon>Aspergillaceae</taxon>
        <taxon>Aspergillus</taxon>
        <taxon>Aspergillus subgen. Circumdati</taxon>
    </lineage>
</organism>
<sequence>MKCFFVQFFNSTSIYTVGILFTNRAIPSTVVSLLGLFFASAYTSLSCSFLCPDLLCRPGYLQLPNFNRYG</sequence>
<dbReference type="GeneID" id="43662341"/>
<keyword evidence="3" id="KW-1185">Reference proteome</keyword>
<keyword evidence="1" id="KW-0472">Membrane</keyword>
<proteinExistence type="predicted"/>
<accession>A0A5N6ZM95</accession>
<dbReference type="EMBL" id="ML738052">
    <property type="protein sequence ID" value="KAE8357300.1"/>
    <property type="molecule type" value="Genomic_DNA"/>
</dbReference>
<keyword evidence="1" id="KW-0812">Transmembrane</keyword>
<name>A0A5N6ZM95_9EURO</name>
<protein>
    <submittedName>
        <fullName evidence="2">Uncharacterized protein</fullName>
    </submittedName>
</protein>
<dbReference type="RefSeq" id="XP_031920381.1">
    <property type="nucleotide sequence ID" value="XM_032077895.1"/>
</dbReference>
<evidence type="ECO:0000313" key="2">
    <source>
        <dbReference type="EMBL" id="KAE8357300.1"/>
    </source>
</evidence>
<reference evidence="2 3" key="1">
    <citation type="submission" date="2019-04" db="EMBL/GenBank/DDBJ databases">
        <title>Friends and foes A comparative genomics studyof 23 Aspergillus species from section Flavi.</title>
        <authorList>
            <consortium name="DOE Joint Genome Institute"/>
            <person name="Kjaerbolling I."/>
            <person name="Vesth T."/>
            <person name="Frisvad J.C."/>
            <person name="Nybo J.L."/>
            <person name="Theobald S."/>
            <person name="Kildgaard S."/>
            <person name="Isbrandt T."/>
            <person name="Kuo A."/>
            <person name="Sato A."/>
            <person name="Lyhne E.K."/>
            <person name="Kogle M.E."/>
            <person name="Wiebenga A."/>
            <person name="Kun R.S."/>
            <person name="Lubbers R.J."/>
            <person name="Makela M.R."/>
            <person name="Barry K."/>
            <person name="Chovatia M."/>
            <person name="Clum A."/>
            <person name="Daum C."/>
            <person name="Haridas S."/>
            <person name="He G."/>
            <person name="LaButti K."/>
            <person name="Lipzen A."/>
            <person name="Mondo S."/>
            <person name="Riley R."/>
            <person name="Salamov A."/>
            <person name="Simmons B.A."/>
            <person name="Magnuson J.K."/>
            <person name="Henrissat B."/>
            <person name="Mortensen U.H."/>
            <person name="Larsen T.O."/>
            <person name="Devries R.P."/>
            <person name="Grigoriev I.V."/>
            <person name="Machida M."/>
            <person name="Baker S.E."/>
            <person name="Andersen M.R."/>
        </authorList>
    </citation>
    <scope>NUCLEOTIDE SEQUENCE [LARGE SCALE GENOMIC DNA]</scope>
    <source>
        <strain evidence="2 3">CBS 763.97</strain>
    </source>
</reference>
<dbReference type="OrthoDB" id="41532at2759"/>
<evidence type="ECO:0000313" key="3">
    <source>
        <dbReference type="Proteomes" id="UP000326268"/>
    </source>
</evidence>
<dbReference type="Proteomes" id="UP000326268">
    <property type="component" value="Unassembled WGS sequence"/>
</dbReference>
<gene>
    <name evidence="2" type="ORF">BDV27DRAFT_89471</name>
</gene>